<dbReference type="SUPFAM" id="SSF47391">
    <property type="entry name" value="Dimerization-anchoring domain of cAMP-dependent PK regulatory subunit"/>
    <property type="match status" value="1"/>
</dbReference>
<evidence type="ECO:0000313" key="1">
    <source>
        <dbReference type="EMBL" id="KAJ8792416.1"/>
    </source>
</evidence>
<accession>A0AB34HHX7</accession>
<dbReference type="EMBL" id="JAIQCJ010001090">
    <property type="protein sequence ID" value="KAJ8792416.1"/>
    <property type="molecule type" value="Genomic_DNA"/>
</dbReference>
<keyword evidence="2" id="KW-1185">Reference proteome</keyword>
<gene>
    <name evidence="1" type="ORF">J1605_019635</name>
</gene>
<organism evidence="1 2">
    <name type="scientific">Eschrichtius robustus</name>
    <name type="common">California gray whale</name>
    <name type="synonym">Eschrichtius gibbosus</name>
    <dbReference type="NCBI Taxonomy" id="9764"/>
    <lineage>
        <taxon>Eukaryota</taxon>
        <taxon>Metazoa</taxon>
        <taxon>Chordata</taxon>
        <taxon>Craniata</taxon>
        <taxon>Vertebrata</taxon>
        <taxon>Euteleostomi</taxon>
        <taxon>Mammalia</taxon>
        <taxon>Eutheria</taxon>
        <taxon>Laurasiatheria</taxon>
        <taxon>Artiodactyla</taxon>
        <taxon>Whippomorpha</taxon>
        <taxon>Cetacea</taxon>
        <taxon>Mysticeti</taxon>
        <taxon>Eschrichtiidae</taxon>
        <taxon>Eschrichtius</taxon>
    </lineage>
</organism>
<comment type="caution">
    <text evidence="1">The sequence shown here is derived from an EMBL/GenBank/DDBJ whole genome shotgun (WGS) entry which is preliminary data.</text>
</comment>
<reference evidence="1 2" key="1">
    <citation type="submission" date="2022-11" db="EMBL/GenBank/DDBJ databases">
        <title>Whole genome sequence of Eschrichtius robustus ER-17-0199.</title>
        <authorList>
            <person name="Bruniche-Olsen A."/>
            <person name="Black A.N."/>
            <person name="Fields C.J."/>
            <person name="Walden K."/>
            <person name="Dewoody J.A."/>
        </authorList>
    </citation>
    <scope>NUCLEOTIDE SEQUENCE [LARGE SCALE GENOMIC DNA]</scope>
    <source>
        <strain evidence="1">ER-17-0199</strain>
        <tissue evidence="1">Blubber</tissue>
    </source>
</reference>
<dbReference type="Gene3D" id="1.20.890.10">
    <property type="entry name" value="cAMP-dependent protein kinase regulatory subunit, dimerization-anchoring domain"/>
    <property type="match status" value="1"/>
</dbReference>
<sequence length="97" mass="11349">MDATTAPHRIPPEMPQYGEANHVFELMQNMLEQLLIHQPKDPIPFMIEHLQRDNDYEMEAAKLRPHPWRLVSDTVGRDDKALMLPPGFRWCHASVHL</sequence>
<dbReference type="CDD" id="cd22979">
    <property type="entry name" value="DD_AK8"/>
    <property type="match status" value="1"/>
</dbReference>
<dbReference type="Proteomes" id="UP001159641">
    <property type="component" value="Unassembled WGS sequence"/>
</dbReference>
<proteinExistence type="predicted"/>
<dbReference type="AlphaFoldDB" id="A0AB34HHX7"/>
<evidence type="ECO:0000313" key="2">
    <source>
        <dbReference type="Proteomes" id="UP001159641"/>
    </source>
</evidence>
<protein>
    <submittedName>
        <fullName evidence="1">Uncharacterized protein</fullName>
    </submittedName>
</protein>
<name>A0AB34HHX7_ESCRO</name>